<dbReference type="Pfam" id="PF07907">
    <property type="entry name" value="YibE_F"/>
    <property type="match status" value="1"/>
</dbReference>
<feature type="transmembrane region" description="Helical" evidence="1">
    <location>
        <begin position="322"/>
        <end position="341"/>
    </location>
</feature>
<dbReference type="InterPro" id="IPR012507">
    <property type="entry name" value="YibE_F"/>
</dbReference>
<dbReference type="Proteomes" id="UP000595897">
    <property type="component" value="Chromosome"/>
</dbReference>
<feature type="transmembrane region" description="Helical" evidence="1">
    <location>
        <begin position="187"/>
        <end position="205"/>
    </location>
</feature>
<feature type="transmembrane region" description="Helical" evidence="1">
    <location>
        <begin position="217"/>
        <end position="243"/>
    </location>
</feature>
<accession>A0A7R7EP08</accession>
<sequence>MDKLKQNMLLKNWTKTSTIKLVTFLSACLIIVMISLSINEKSLQDSEQNIKYYKAKVLEVMQDTTVVDHKTEGVRKGSETLRIVVTTGKYKGKEVTIENYLSALFNVYAKSGTKIIVRATMYKDGPNFSIYNYDRTPILYGVILLFIIFLCAIGGKKGFMSLLGLGLTLIAVVKVLLPLLIQGFPAITTSVILIAIIIIVCFILLDGINVKTTSAAIGTIAGVMISGLFAYFVGVLGHISGFQTEEAETLLLIAGNHGMKVKNLLVCGILISALGAVMDISISIASSIHEIHEMNKKLTVLELFHSGMNIGKDAMGTMTNTIILAFTGSSLNLLLMIYSYGIPYSQLINTDTIAIEIIKSIAGSIGIVLTVPIVAYVSSYIEKRFMK</sequence>
<evidence type="ECO:0000313" key="3">
    <source>
        <dbReference type="Proteomes" id="UP000595897"/>
    </source>
</evidence>
<keyword evidence="1" id="KW-0812">Transmembrane</keyword>
<name>A0A7R7EP08_9FIRM</name>
<feature type="transmembrane region" description="Helical" evidence="1">
    <location>
        <begin position="21"/>
        <end position="38"/>
    </location>
</feature>
<feature type="transmembrane region" description="Helical" evidence="1">
    <location>
        <begin position="263"/>
        <end position="288"/>
    </location>
</feature>
<dbReference type="RefSeq" id="WP_271713320.1">
    <property type="nucleotide sequence ID" value="NZ_AP024169.1"/>
</dbReference>
<reference evidence="2 3" key="1">
    <citation type="submission" date="2020-11" db="EMBL/GenBank/DDBJ databases">
        <title>Draft genome sequencing of a Lachnospiraceae strain isolated from anoxic soil subjected to BSD treatment.</title>
        <authorList>
            <person name="Uek A."/>
            <person name="Tonouchi A."/>
        </authorList>
    </citation>
    <scope>NUCLEOTIDE SEQUENCE [LARGE SCALE GENOMIC DNA]</scope>
    <source>
        <strain evidence="2 3">TB5</strain>
    </source>
</reference>
<evidence type="ECO:0000313" key="2">
    <source>
        <dbReference type="EMBL" id="BCN32264.1"/>
    </source>
</evidence>
<organism evidence="2 3">
    <name type="scientific">Anaeromicropila herbilytica</name>
    <dbReference type="NCBI Taxonomy" id="2785025"/>
    <lineage>
        <taxon>Bacteria</taxon>
        <taxon>Bacillati</taxon>
        <taxon>Bacillota</taxon>
        <taxon>Clostridia</taxon>
        <taxon>Lachnospirales</taxon>
        <taxon>Lachnospiraceae</taxon>
        <taxon>Anaeromicropila</taxon>
    </lineage>
</organism>
<gene>
    <name evidence="2" type="ORF">bsdtb5_35590</name>
</gene>
<evidence type="ECO:0008006" key="4">
    <source>
        <dbReference type="Google" id="ProtNLM"/>
    </source>
</evidence>
<dbReference type="EMBL" id="AP024169">
    <property type="protein sequence ID" value="BCN32264.1"/>
    <property type="molecule type" value="Genomic_DNA"/>
</dbReference>
<feature type="transmembrane region" description="Helical" evidence="1">
    <location>
        <begin position="361"/>
        <end position="381"/>
    </location>
</feature>
<proteinExistence type="predicted"/>
<feature type="transmembrane region" description="Helical" evidence="1">
    <location>
        <begin position="138"/>
        <end position="155"/>
    </location>
</feature>
<dbReference type="KEGG" id="ahb:bsdtb5_35590"/>
<dbReference type="AlphaFoldDB" id="A0A7R7EP08"/>
<dbReference type="PANTHER" id="PTHR41771">
    <property type="entry name" value="MEMBRANE PROTEIN-RELATED"/>
    <property type="match status" value="1"/>
</dbReference>
<protein>
    <recommendedName>
        <fullName evidence="4">YibE/F family protein</fullName>
    </recommendedName>
</protein>
<evidence type="ECO:0000256" key="1">
    <source>
        <dbReference type="SAM" id="Phobius"/>
    </source>
</evidence>
<dbReference type="PANTHER" id="PTHR41771:SF1">
    <property type="entry name" value="MEMBRANE PROTEIN"/>
    <property type="match status" value="1"/>
</dbReference>
<keyword evidence="1" id="KW-0472">Membrane</keyword>
<feature type="transmembrane region" description="Helical" evidence="1">
    <location>
        <begin position="162"/>
        <end position="181"/>
    </location>
</feature>
<keyword evidence="1" id="KW-1133">Transmembrane helix</keyword>
<keyword evidence="3" id="KW-1185">Reference proteome</keyword>